<keyword evidence="7" id="KW-0319">Glycerol metabolism</keyword>
<dbReference type="NCBIfam" id="TIGR02946">
    <property type="entry name" value="acyl_WS_DGAT"/>
    <property type="match status" value="1"/>
</dbReference>
<keyword evidence="6 13" id="KW-0808">Transferase</keyword>
<evidence type="ECO:0000256" key="8">
    <source>
        <dbReference type="ARBA" id="ARBA00023098"/>
    </source>
</evidence>
<reference evidence="14" key="1">
    <citation type="journal article" date="2019" name="Int. J. Syst. Evol. Microbiol.">
        <title>The Global Catalogue of Microorganisms (GCM) 10K type strain sequencing project: providing services to taxonomists for standard genome sequencing and annotation.</title>
        <authorList>
            <consortium name="The Broad Institute Genomics Platform"/>
            <consortium name="The Broad Institute Genome Sequencing Center for Infectious Disease"/>
            <person name="Wu L."/>
            <person name="Ma J."/>
        </authorList>
    </citation>
    <scope>NUCLEOTIDE SEQUENCE [LARGE SCALE GENOMIC DNA]</scope>
    <source>
        <strain evidence="14">CCUG 30340</strain>
    </source>
</reference>
<dbReference type="SUPFAM" id="SSF52777">
    <property type="entry name" value="CoA-dependent acyltransferases"/>
    <property type="match status" value="2"/>
</dbReference>
<gene>
    <name evidence="13" type="ORF">ACFO6Q_19990</name>
</gene>
<dbReference type="EMBL" id="JBHSHD010000019">
    <property type="protein sequence ID" value="MFC4822610.1"/>
    <property type="molecule type" value="Genomic_DNA"/>
</dbReference>
<name>A0ABV9QZ22_9GAMM</name>
<evidence type="ECO:0000256" key="7">
    <source>
        <dbReference type="ARBA" id="ARBA00022798"/>
    </source>
</evidence>
<evidence type="ECO:0000259" key="11">
    <source>
        <dbReference type="Pfam" id="PF03007"/>
    </source>
</evidence>
<keyword evidence="14" id="KW-1185">Reference proteome</keyword>
<evidence type="ECO:0000256" key="2">
    <source>
        <dbReference type="ARBA" id="ARBA00005189"/>
    </source>
</evidence>
<dbReference type="InterPro" id="IPR014292">
    <property type="entry name" value="Acyl_transf_WS/DGAT"/>
</dbReference>
<evidence type="ECO:0000313" key="14">
    <source>
        <dbReference type="Proteomes" id="UP001595886"/>
    </source>
</evidence>
<dbReference type="InterPro" id="IPR045034">
    <property type="entry name" value="O-acyltransferase_WSD1-like"/>
</dbReference>
<dbReference type="Pfam" id="PF03007">
    <property type="entry name" value="WS_DGAT_cat"/>
    <property type="match status" value="1"/>
</dbReference>
<organism evidence="13 14">
    <name type="scientific">Dokdonella ginsengisoli</name>
    <dbReference type="NCBI Taxonomy" id="363846"/>
    <lineage>
        <taxon>Bacteria</taxon>
        <taxon>Pseudomonadati</taxon>
        <taxon>Pseudomonadota</taxon>
        <taxon>Gammaproteobacteria</taxon>
        <taxon>Lysobacterales</taxon>
        <taxon>Rhodanobacteraceae</taxon>
        <taxon>Dokdonella</taxon>
    </lineage>
</organism>
<dbReference type="InterPro" id="IPR004255">
    <property type="entry name" value="O-acyltransferase_WSD1_N"/>
</dbReference>
<comment type="catalytic activity">
    <reaction evidence="10">
        <text>an acyl-CoA + a 1,2-diacyl-sn-glycerol = a triacyl-sn-glycerol + CoA</text>
        <dbReference type="Rhea" id="RHEA:10868"/>
        <dbReference type="ChEBI" id="CHEBI:17815"/>
        <dbReference type="ChEBI" id="CHEBI:57287"/>
        <dbReference type="ChEBI" id="CHEBI:58342"/>
        <dbReference type="ChEBI" id="CHEBI:64615"/>
        <dbReference type="EC" id="2.3.1.20"/>
    </reaction>
</comment>
<proteinExistence type="inferred from homology"/>
<keyword evidence="9 13" id="KW-0012">Acyltransferase</keyword>
<evidence type="ECO:0000256" key="3">
    <source>
        <dbReference type="ARBA" id="ARBA00009587"/>
    </source>
</evidence>
<dbReference type="RefSeq" id="WP_380022983.1">
    <property type="nucleotide sequence ID" value="NZ_JBHSHD010000019.1"/>
</dbReference>
<evidence type="ECO:0000256" key="4">
    <source>
        <dbReference type="ARBA" id="ARBA00013244"/>
    </source>
</evidence>
<feature type="domain" description="O-acyltransferase WSD1 C-terminal" evidence="12">
    <location>
        <begin position="325"/>
        <end position="466"/>
    </location>
</feature>
<dbReference type="EC" id="2.3.1.20" evidence="4"/>
<dbReference type="Proteomes" id="UP001595886">
    <property type="component" value="Unassembled WGS sequence"/>
</dbReference>
<dbReference type="PANTHER" id="PTHR31650">
    <property type="entry name" value="O-ACYLTRANSFERASE (WSD1-LIKE) FAMILY PROTEIN"/>
    <property type="match status" value="1"/>
</dbReference>
<sequence>MTDAERGTREAMSKVDTAWLRMERPTNRMMITGILMFAGRLDPQDFKRLLQERFLAFRRFRQRAGIGVNGAWWETDADFDIDWHVRTAALPGAGDKAELERFVSELASEPLDRSKPLWQFHVVENYLATDGGRGSVLVARIHHCYADGLALVQVLLSLTDTAPQPEAHAELARTWLKRDRGTVLERLLEPMQGGLQKVFTVGEKTWGKVAQMLANPGVAAEIAHEGSEITRELAIALTLSDDPATALKGKLGVVKRVAWAEPLPLEEVKLLGKALGCTVNDVLLACAAGAIRGYLRDLGEDVDGLTIRATVPVNLRPLEHAKKLGNHFGLVFLDLPIGEPNPLRRLERVAACMRELKGRRQAIVAFGLLAALGMGPAVLQQPALELFSRKATAVATNVPGPQQPLYLSGVEVRELMFWVPQTGSIGLGLSILSYNGRVHFGVIGDNRRVRDPDAIVQRFGAEFEKLLLIPLMEDWAEDITPGDAAATLARYA</sequence>
<accession>A0ABV9QZ22</accession>
<dbReference type="PANTHER" id="PTHR31650:SF1">
    <property type="entry name" value="WAX ESTER SYNTHASE_DIACYLGLYCEROL ACYLTRANSFERASE 4-RELATED"/>
    <property type="match status" value="1"/>
</dbReference>
<dbReference type="InterPro" id="IPR009721">
    <property type="entry name" value="O-acyltransferase_WSD1_C"/>
</dbReference>
<evidence type="ECO:0000256" key="1">
    <source>
        <dbReference type="ARBA" id="ARBA00004771"/>
    </source>
</evidence>
<feature type="domain" description="O-acyltransferase WSD1-like N-terminal" evidence="11">
    <location>
        <begin position="12"/>
        <end position="282"/>
    </location>
</feature>
<evidence type="ECO:0000313" key="13">
    <source>
        <dbReference type="EMBL" id="MFC4822610.1"/>
    </source>
</evidence>
<dbReference type="InterPro" id="IPR023213">
    <property type="entry name" value="CAT-like_dom_sf"/>
</dbReference>
<evidence type="ECO:0000256" key="9">
    <source>
        <dbReference type="ARBA" id="ARBA00023315"/>
    </source>
</evidence>
<dbReference type="GO" id="GO:0016746">
    <property type="term" value="F:acyltransferase activity"/>
    <property type="evidence" value="ECO:0007669"/>
    <property type="project" value="UniProtKB-KW"/>
</dbReference>
<protein>
    <recommendedName>
        <fullName evidence="4">diacylglycerol O-acyltransferase</fullName>
        <ecNumber evidence="4">2.3.1.20</ecNumber>
    </recommendedName>
</protein>
<comment type="pathway">
    <text evidence="2">Lipid metabolism.</text>
</comment>
<evidence type="ECO:0000256" key="10">
    <source>
        <dbReference type="ARBA" id="ARBA00048109"/>
    </source>
</evidence>
<evidence type="ECO:0000259" key="12">
    <source>
        <dbReference type="Pfam" id="PF06974"/>
    </source>
</evidence>
<keyword evidence="8" id="KW-0443">Lipid metabolism</keyword>
<evidence type="ECO:0000256" key="5">
    <source>
        <dbReference type="ARBA" id="ARBA00022516"/>
    </source>
</evidence>
<keyword evidence="5" id="KW-0444">Lipid biosynthesis</keyword>
<comment type="caution">
    <text evidence="13">The sequence shown here is derived from an EMBL/GenBank/DDBJ whole genome shotgun (WGS) entry which is preliminary data.</text>
</comment>
<comment type="similarity">
    <text evidence="3">Belongs to the long-chain O-acyltransferase family.</text>
</comment>
<comment type="pathway">
    <text evidence="1">Glycerolipid metabolism; triacylglycerol biosynthesis.</text>
</comment>
<dbReference type="Gene3D" id="3.30.559.10">
    <property type="entry name" value="Chloramphenicol acetyltransferase-like domain"/>
    <property type="match status" value="1"/>
</dbReference>
<dbReference type="Pfam" id="PF06974">
    <property type="entry name" value="WS_DGAT_C"/>
    <property type="match status" value="1"/>
</dbReference>
<evidence type="ECO:0000256" key="6">
    <source>
        <dbReference type="ARBA" id="ARBA00022679"/>
    </source>
</evidence>